<dbReference type="EMBL" id="GL888084">
    <property type="protein sequence ID" value="EGI67857.1"/>
    <property type="molecule type" value="Genomic_DNA"/>
</dbReference>
<evidence type="ECO:0000256" key="1">
    <source>
        <dbReference type="SAM" id="MobiDB-lite"/>
    </source>
</evidence>
<organism evidence="3">
    <name type="scientific">Acromyrmex echinatior</name>
    <name type="common">Panamanian leafcutter ant</name>
    <name type="synonym">Acromyrmex octospinosus echinatior</name>
    <dbReference type="NCBI Taxonomy" id="103372"/>
    <lineage>
        <taxon>Eukaryota</taxon>
        <taxon>Metazoa</taxon>
        <taxon>Ecdysozoa</taxon>
        <taxon>Arthropoda</taxon>
        <taxon>Hexapoda</taxon>
        <taxon>Insecta</taxon>
        <taxon>Pterygota</taxon>
        <taxon>Neoptera</taxon>
        <taxon>Endopterygota</taxon>
        <taxon>Hymenoptera</taxon>
        <taxon>Apocrita</taxon>
        <taxon>Aculeata</taxon>
        <taxon>Formicoidea</taxon>
        <taxon>Formicidae</taxon>
        <taxon>Myrmicinae</taxon>
        <taxon>Acromyrmex</taxon>
    </lineage>
</organism>
<dbReference type="AlphaFoldDB" id="F4WD49"/>
<reference evidence="2" key="1">
    <citation type="submission" date="2011-02" db="EMBL/GenBank/DDBJ databases">
        <title>The genome of the leaf-cutting ant Acromyrmex echinatior suggests key adaptations to social evolution and fungus farming.</title>
        <authorList>
            <person name="Nygaard S."/>
            <person name="Zhang G."/>
        </authorList>
    </citation>
    <scope>NUCLEOTIDE SEQUENCE</scope>
</reference>
<evidence type="ECO:0000313" key="2">
    <source>
        <dbReference type="EMBL" id="EGI67857.1"/>
    </source>
</evidence>
<proteinExistence type="predicted"/>
<accession>F4WD49</accession>
<keyword evidence="3" id="KW-1185">Reference proteome</keyword>
<gene>
    <name evidence="2" type="ORF">G5I_03499</name>
</gene>
<dbReference type="Proteomes" id="UP000007755">
    <property type="component" value="Unassembled WGS sequence"/>
</dbReference>
<protein>
    <submittedName>
        <fullName evidence="2">Uncharacterized protein</fullName>
    </submittedName>
</protein>
<feature type="region of interest" description="Disordered" evidence="1">
    <location>
        <begin position="323"/>
        <end position="357"/>
    </location>
</feature>
<feature type="compositionally biased region" description="Polar residues" evidence="1">
    <location>
        <begin position="331"/>
        <end position="340"/>
    </location>
</feature>
<dbReference type="InParanoid" id="F4WD49"/>
<name>F4WD49_ACREC</name>
<sequence>MHHGGVIPCRWPWELLERSGSSSLGGPEKVATVKRPIREEYSPRAIAEKVDLALLLHDSLRLMKRADAGLTGGRWGAGTGAGRQGAGSAAASLDHLRLAGATAVRGDDVVAVIRRASRHGQARPGVLTVAPLLLLRLVFIGTIPGNVAETGRHPVEVLFKVAAAAAAAARLEREIVALLRPEILMTLTLGPAASAAAALQIREYRLLPGVEALTVHELADRAIVVIAGDLDRIVQGIEADEGVAAQTLAGRRAAARRLTRAQQIIHGIVSANATAPVLQEAAATATAVAAVGVTPRCHIGDAPLRTVEKRDEKAWTGSLDIQGDIQGAASPKNQGHSRVTTRPPARVARSAHREETPLETRRDDVPWCFYRRAGASESRSGVILLDFLGNLSKLVSRTVIVNEALSRHIRRCTFWGRAEPEDEVQADKCIHWTHYTQFFQVILSNASNLYIAMSSAPQPSQAFEFSRAELDHIVPRDVREKVKKERRSAPIIESTALH</sequence>
<evidence type="ECO:0000313" key="3">
    <source>
        <dbReference type="Proteomes" id="UP000007755"/>
    </source>
</evidence>